<feature type="compositionally biased region" description="Pro residues" evidence="3">
    <location>
        <begin position="209"/>
        <end position="224"/>
    </location>
</feature>
<dbReference type="PROSITE" id="PS50177">
    <property type="entry name" value="NTF2_DOMAIN"/>
    <property type="match status" value="1"/>
</dbReference>
<evidence type="ECO:0000259" key="4">
    <source>
        <dbReference type="PROSITE" id="PS50102"/>
    </source>
</evidence>
<dbReference type="GO" id="GO:1990904">
    <property type="term" value="C:ribonucleoprotein complex"/>
    <property type="evidence" value="ECO:0007669"/>
    <property type="project" value="TreeGrafter"/>
</dbReference>
<dbReference type="Gene3D" id="3.30.70.330">
    <property type="match status" value="1"/>
</dbReference>
<evidence type="ECO:0000256" key="2">
    <source>
        <dbReference type="PROSITE-ProRule" id="PRU00176"/>
    </source>
</evidence>
<dbReference type="SUPFAM" id="SSF54427">
    <property type="entry name" value="NTF2-like"/>
    <property type="match status" value="1"/>
</dbReference>
<proteinExistence type="predicted"/>
<dbReference type="InterPro" id="IPR039539">
    <property type="entry name" value="Ras_GTPase_bind_prot"/>
</dbReference>
<feature type="region of interest" description="Disordered" evidence="3">
    <location>
        <begin position="133"/>
        <end position="331"/>
    </location>
</feature>
<evidence type="ECO:0000313" key="7">
    <source>
        <dbReference type="Proteomes" id="UP000230002"/>
    </source>
</evidence>
<dbReference type="STRING" id="1077348.A0A2G8RPI2"/>
<dbReference type="EMBL" id="AYKW01000068">
    <property type="protein sequence ID" value="PIL23412.1"/>
    <property type="molecule type" value="Genomic_DNA"/>
</dbReference>
<reference evidence="6 7" key="1">
    <citation type="journal article" date="2015" name="Sci. Rep.">
        <title>Chromosome-level genome map provides insights into diverse defense mechanisms in the medicinal fungus Ganoderma sinense.</title>
        <authorList>
            <person name="Zhu Y."/>
            <person name="Xu J."/>
            <person name="Sun C."/>
            <person name="Zhou S."/>
            <person name="Xu H."/>
            <person name="Nelson D.R."/>
            <person name="Qian J."/>
            <person name="Song J."/>
            <person name="Luo H."/>
            <person name="Xiang L."/>
            <person name="Li Y."/>
            <person name="Xu Z."/>
            <person name="Ji A."/>
            <person name="Wang L."/>
            <person name="Lu S."/>
            <person name="Hayward A."/>
            <person name="Sun W."/>
            <person name="Li X."/>
            <person name="Schwartz D.C."/>
            <person name="Wang Y."/>
            <person name="Chen S."/>
        </authorList>
    </citation>
    <scope>NUCLEOTIDE SEQUENCE [LARGE SCALE GENOMIC DNA]</scope>
    <source>
        <strain evidence="6 7">ZZ0214-1</strain>
    </source>
</reference>
<feature type="compositionally biased region" description="Basic and acidic residues" evidence="3">
    <location>
        <begin position="427"/>
        <end position="437"/>
    </location>
</feature>
<dbReference type="GO" id="GO:0034517">
    <property type="term" value="P:ribophagy"/>
    <property type="evidence" value="ECO:0007669"/>
    <property type="project" value="TreeGrafter"/>
</dbReference>
<feature type="region of interest" description="Disordered" evidence="3">
    <location>
        <begin position="427"/>
        <end position="469"/>
    </location>
</feature>
<dbReference type="SMART" id="SM00360">
    <property type="entry name" value="RRM"/>
    <property type="match status" value="1"/>
</dbReference>
<dbReference type="SUPFAM" id="SSF54928">
    <property type="entry name" value="RNA-binding domain, RBD"/>
    <property type="match status" value="1"/>
</dbReference>
<dbReference type="AlphaFoldDB" id="A0A2G8RPI2"/>
<dbReference type="InterPro" id="IPR035979">
    <property type="entry name" value="RBD_domain_sf"/>
</dbReference>
<dbReference type="GO" id="GO:0005829">
    <property type="term" value="C:cytosol"/>
    <property type="evidence" value="ECO:0007669"/>
    <property type="project" value="TreeGrafter"/>
</dbReference>
<comment type="caution">
    <text evidence="6">The sequence shown here is derived from an EMBL/GenBank/DDBJ whole genome shotgun (WGS) entry which is preliminary data.</text>
</comment>
<evidence type="ECO:0000313" key="6">
    <source>
        <dbReference type="EMBL" id="PIL23412.1"/>
    </source>
</evidence>
<evidence type="ECO:0000259" key="5">
    <source>
        <dbReference type="PROSITE" id="PS50177"/>
    </source>
</evidence>
<dbReference type="InterPro" id="IPR000504">
    <property type="entry name" value="RRM_dom"/>
</dbReference>
<dbReference type="CDD" id="cd00780">
    <property type="entry name" value="NTF2"/>
    <property type="match status" value="1"/>
</dbReference>
<feature type="compositionally biased region" description="Acidic residues" evidence="3">
    <location>
        <begin position="133"/>
        <end position="142"/>
    </location>
</feature>
<feature type="compositionally biased region" description="Pro residues" evidence="3">
    <location>
        <begin position="152"/>
        <end position="177"/>
    </location>
</feature>
<accession>A0A2G8RPI2</accession>
<dbReference type="InterPro" id="IPR032710">
    <property type="entry name" value="NTF2-like_dom_sf"/>
</dbReference>
<dbReference type="PANTHER" id="PTHR10693">
    <property type="entry name" value="RAS GTPASE-ACTIVATING PROTEIN-BINDING PROTEIN"/>
    <property type="match status" value="1"/>
</dbReference>
<dbReference type="OrthoDB" id="339151at2759"/>
<dbReference type="InterPro" id="IPR012677">
    <property type="entry name" value="Nucleotide-bd_a/b_plait_sf"/>
</dbReference>
<evidence type="ECO:0000256" key="1">
    <source>
        <dbReference type="ARBA" id="ARBA00022884"/>
    </source>
</evidence>
<dbReference type="InterPro" id="IPR018222">
    <property type="entry name" value="Nuclear_transport_factor_2_euk"/>
</dbReference>
<evidence type="ECO:0000256" key="3">
    <source>
        <dbReference type="SAM" id="MobiDB-lite"/>
    </source>
</evidence>
<dbReference type="Gene3D" id="3.10.450.50">
    <property type="match status" value="1"/>
</dbReference>
<dbReference type="Pfam" id="PF02136">
    <property type="entry name" value="NTF2"/>
    <property type="match status" value="1"/>
</dbReference>
<dbReference type="Proteomes" id="UP000230002">
    <property type="component" value="Unassembled WGS sequence"/>
</dbReference>
<feature type="domain" description="RRM" evidence="4">
    <location>
        <begin position="344"/>
        <end position="431"/>
    </location>
</feature>
<organism evidence="6 7">
    <name type="scientific">Ganoderma sinense ZZ0214-1</name>
    <dbReference type="NCBI Taxonomy" id="1077348"/>
    <lineage>
        <taxon>Eukaryota</taxon>
        <taxon>Fungi</taxon>
        <taxon>Dikarya</taxon>
        <taxon>Basidiomycota</taxon>
        <taxon>Agaricomycotina</taxon>
        <taxon>Agaricomycetes</taxon>
        <taxon>Polyporales</taxon>
        <taxon>Polyporaceae</taxon>
        <taxon>Ganoderma</taxon>
    </lineage>
</organism>
<keyword evidence="7" id="KW-1185">Reference proteome</keyword>
<name>A0A2G8RPI2_9APHY</name>
<dbReference type="CDD" id="cd00590">
    <property type="entry name" value="RRM_SF"/>
    <property type="match status" value="1"/>
</dbReference>
<feature type="compositionally biased region" description="Gly residues" evidence="3">
    <location>
        <begin position="451"/>
        <end position="463"/>
    </location>
</feature>
<dbReference type="FunFam" id="3.10.450.50:FF:000003">
    <property type="entry name" value="Nuclear transport factor 2 family protein"/>
    <property type="match status" value="1"/>
</dbReference>
<dbReference type="GO" id="GO:0003729">
    <property type="term" value="F:mRNA binding"/>
    <property type="evidence" value="ECO:0007669"/>
    <property type="project" value="TreeGrafter"/>
</dbReference>
<dbReference type="PANTHER" id="PTHR10693:SF20">
    <property type="entry name" value="AT27578P"/>
    <property type="match status" value="1"/>
</dbReference>
<feature type="domain" description="NTF2" evidence="5">
    <location>
        <begin position="12"/>
        <end position="128"/>
    </location>
</feature>
<feature type="compositionally biased region" description="Low complexity" evidence="3">
    <location>
        <begin position="302"/>
        <end position="331"/>
    </location>
</feature>
<keyword evidence="1 2" id="KW-0694">RNA-binding</keyword>
<dbReference type="Pfam" id="PF00076">
    <property type="entry name" value="RRM_1"/>
    <property type="match status" value="1"/>
</dbReference>
<dbReference type="InterPro" id="IPR002075">
    <property type="entry name" value="NTF2_dom"/>
</dbReference>
<dbReference type="PROSITE" id="PS50102">
    <property type="entry name" value="RRM"/>
    <property type="match status" value="1"/>
</dbReference>
<sequence length="469" mass="48781">MTNNSTVNPSEVGWQFVPQYYTFVNKHPNRLHCFYTKASTFIHGTEGEDGKPCLGQAEIHSKITSIGFQDCKVFIHSVDAQSSANGGIIIQVIGEMSNKGEAWRKFVQTFFLAEQPNGYFVLNDIFRFLKEESVEDGDEPEADVTAPTAPDHAPPAPASPAPPPPAEPEPIPAPVAVPAPIVEERAPSPVPAPSPQPQVNGHAPESKPEPVPVPREPTPAPAPEPASTASPAPVSPAPPPPQQLPPPPAAPAQLPQQPPQPAAAPAPAPVAPTPSAPKSWASLAATGAKGWGSAVASQSRGTSEAPAPTSSASPAPGTQSPAPQRPPAAQGHPAYIAAQTVATPQCFVKSVTENVPEQALRQVLTTRFGPIKELEIVRNKACAFLEFLSLDAAKRAITASLPVAQGGEGGIRIETDGGAGQARIIVETRKERGDRPPPRGPPINGDRGRGAFRGRGGPGRGRGGPPPKA</sequence>
<dbReference type="GO" id="GO:1990861">
    <property type="term" value="C:Ubp3-Bre5 deubiquitination complex"/>
    <property type="evidence" value="ECO:0007669"/>
    <property type="project" value="TreeGrafter"/>
</dbReference>
<protein>
    <submittedName>
        <fullName evidence="6">Transporter</fullName>
    </submittedName>
</protein>
<feature type="compositionally biased region" description="Pro residues" evidence="3">
    <location>
        <begin position="233"/>
        <end position="275"/>
    </location>
</feature>
<gene>
    <name evidence="6" type="ORF">GSI_14723</name>
</gene>
<dbReference type="GO" id="GO:0016579">
    <property type="term" value="P:protein deubiquitination"/>
    <property type="evidence" value="ECO:0007669"/>
    <property type="project" value="TreeGrafter"/>
</dbReference>